<dbReference type="HOGENOM" id="CLU_2930623_0_0_11"/>
<evidence type="ECO:0000313" key="2">
    <source>
        <dbReference type="Proteomes" id="UP000013015"/>
    </source>
</evidence>
<accession>N6W8J4</accession>
<name>N6W8J4_9ACTO</name>
<sequence length="60" mass="6643">MYISATARAPAPVFHLPQASWVSVGSQAGQIAALHDLQVSDELASIIPDSTDWFLERWKY</sequence>
<dbReference type="AlphaFoldDB" id="N6W8J4"/>
<comment type="caution">
    <text evidence="1">The sequence shown here is derived from an EMBL/GenBank/DDBJ whole genome shotgun (WGS) entry which is preliminary data.</text>
</comment>
<dbReference type="Proteomes" id="UP000013015">
    <property type="component" value="Unassembled WGS sequence"/>
</dbReference>
<keyword evidence="2" id="KW-1185">Reference proteome</keyword>
<reference evidence="1 2" key="1">
    <citation type="submission" date="2013-03" db="EMBL/GenBank/DDBJ databases">
        <title>Reference genome for the Human Microbiome Project.</title>
        <authorList>
            <person name="Aqrawi P."/>
            <person name="Ayvaz T."/>
            <person name="Bess C."/>
            <person name="Blankenburg K."/>
            <person name="Coyle M."/>
            <person name="Deng J."/>
            <person name="Forbes L."/>
            <person name="Fowler G."/>
            <person name="Francisco L."/>
            <person name="Fu Q."/>
            <person name="Gibbs R."/>
            <person name="Gross S."/>
            <person name="Gubbala S."/>
            <person name="Hale W."/>
            <person name="Hemphill L."/>
            <person name="Highlander S."/>
            <person name="Hirani K."/>
            <person name="Jackson L."/>
            <person name="Jakkamsetti A."/>
            <person name="Javaid M."/>
            <person name="Jayaseelan J.C."/>
            <person name="Jiang H."/>
            <person name="Joshi V."/>
            <person name="Korchina V."/>
            <person name="Kovar C."/>
            <person name="Lara F."/>
            <person name="Lee S."/>
            <person name="Liu Y."/>
            <person name="Mata R."/>
            <person name="Mathew T."/>
            <person name="Munidasa M."/>
            <person name="Muzny D."/>
            <person name="Nazareth L."/>
            <person name="Ngo R."/>
            <person name="Nguyen L."/>
            <person name="Nguyen N."/>
            <person name="Okwuonu G."/>
            <person name="Ongeri F."/>
            <person name="Palculict T."/>
            <person name="Patil S."/>
            <person name="Petrosino J."/>
            <person name="Pham C."/>
            <person name="Pham P."/>
            <person name="Pu L.-L."/>
            <person name="Qin X."/>
            <person name="Qu J."/>
            <person name="Reid J."/>
            <person name="Ross M."/>
            <person name="Ruth R."/>
            <person name="Saada N."/>
            <person name="San Lucas F."/>
            <person name="Santibanez J."/>
            <person name="Shang Y."/>
            <person name="Simmons D."/>
            <person name="Song X.-Z."/>
            <person name="Tang L.-Y."/>
            <person name="Thornton R."/>
            <person name="Warren J."/>
            <person name="Weissenberger G."/>
            <person name="Wilczek-Boney K."/>
            <person name="Worley K."/>
            <person name="Youmans B."/>
            <person name="Zhang J."/>
            <person name="Zhang L."/>
            <person name="Zhao Z."/>
            <person name="Zhou C."/>
            <person name="Zhu D."/>
            <person name="Zhu Y."/>
        </authorList>
    </citation>
    <scope>NUCLEOTIDE SEQUENCE [LARGE SCALE GENOMIC DNA]</scope>
    <source>
        <strain evidence="1 2">F0333</strain>
    </source>
</reference>
<organism evidence="1 2">
    <name type="scientific">Schaalia cardiffensis F0333</name>
    <dbReference type="NCBI Taxonomy" id="888050"/>
    <lineage>
        <taxon>Bacteria</taxon>
        <taxon>Bacillati</taxon>
        <taxon>Actinomycetota</taxon>
        <taxon>Actinomycetes</taxon>
        <taxon>Actinomycetales</taxon>
        <taxon>Actinomycetaceae</taxon>
        <taxon>Schaalia</taxon>
    </lineage>
</organism>
<protein>
    <submittedName>
        <fullName evidence="1">Uncharacterized protein</fullName>
    </submittedName>
</protein>
<gene>
    <name evidence="1" type="ORF">HMPREF9004_0550</name>
</gene>
<evidence type="ECO:0000313" key="1">
    <source>
        <dbReference type="EMBL" id="ENO18880.1"/>
    </source>
</evidence>
<proteinExistence type="predicted"/>
<dbReference type="EMBL" id="AQHZ01000007">
    <property type="protein sequence ID" value="ENO18880.1"/>
    <property type="molecule type" value="Genomic_DNA"/>
</dbReference>
<dbReference type="PATRIC" id="fig|888050.3.peg.531"/>